<dbReference type="CDD" id="cd02440">
    <property type="entry name" value="AdoMet_MTases"/>
    <property type="match status" value="1"/>
</dbReference>
<dbReference type="Gene3D" id="3.40.50.150">
    <property type="entry name" value="Vaccinia Virus protein VP39"/>
    <property type="match status" value="1"/>
</dbReference>
<feature type="binding site" evidence="6">
    <location>
        <position position="213"/>
    </location>
    <ligand>
        <name>S-adenosyl-L-methionine</name>
        <dbReference type="ChEBI" id="CHEBI:59789"/>
    </ligand>
</feature>
<comment type="catalytic activity">
    <reaction evidence="6">
        <text>L-lysyl-[protein] + 3 S-adenosyl-L-methionine = N(6),N(6),N(6)-trimethyl-L-lysyl-[protein] + 3 S-adenosyl-L-homocysteine + 3 H(+)</text>
        <dbReference type="Rhea" id="RHEA:54192"/>
        <dbReference type="Rhea" id="RHEA-COMP:9752"/>
        <dbReference type="Rhea" id="RHEA-COMP:13826"/>
        <dbReference type="ChEBI" id="CHEBI:15378"/>
        <dbReference type="ChEBI" id="CHEBI:29969"/>
        <dbReference type="ChEBI" id="CHEBI:57856"/>
        <dbReference type="ChEBI" id="CHEBI:59789"/>
        <dbReference type="ChEBI" id="CHEBI:61961"/>
    </reaction>
</comment>
<feature type="binding site" evidence="6">
    <location>
        <position position="151"/>
    </location>
    <ligand>
        <name>S-adenosyl-L-methionine</name>
        <dbReference type="ChEBI" id="CHEBI:59789"/>
    </ligand>
</feature>
<dbReference type="InterPro" id="IPR004498">
    <property type="entry name" value="Ribosomal_PrmA_MeTrfase"/>
</dbReference>
<dbReference type="GO" id="GO:0005840">
    <property type="term" value="C:ribosome"/>
    <property type="evidence" value="ECO:0007669"/>
    <property type="project" value="UniProtKB-KW"/>
</dbReference>
<evidence type="ECO:0000256" key="2">
    <source>
        <dbReference type="ARBA" id="ARBA00022490"/>
    </source>
</evidence>
<comment type="function">
    <text evidence="6">Methylates ribosomal protein L11.</text>
</comment>
<feature type="binding site" evidence="6">
    <location>
        <position position="172"/>
    </location>
    <ligand>
        <name>S-adenosyl-L-methionine</name>
        <dbReference type="ChEBI" id="CHEBI:59789"/>
    </ligand>
</feature>
<evidence type="ECO:0000256" key="6">
    <source>
        <dbReference type="HAMAP-Rule" id="MF_00735"/>
    </source>
</evidence>
<dbReference type="InterPro" id="IPR029063">
    <property type="entry name" value="SAM-dependent_MTases_sf"/>
</dbReference>
<evidence type="ECO:0000256" key="4">
    <source>
        <dbReference type="ARBA" id="ARBA00022679"/>
    </source>
</evidence>
<dbReference type="EMBL" id="CP147920">
    <property type="protein sequence ID" value="XAU14591.1"/>
    <property type="molecule type" value="Genomic_DNA"/>
</dbReference>
<evidence type="ECO:0000256" key="1">
    <source>
        <dbReference type="ARBA" id="ARBA00009741"/>
    </source>
</evidence>
<feature type="binding site" evidence="6">
    <location>
        <position position="130"/>
    </location>
    <ligand>
        <name>S-adenosyl-L-methionine</name>
        <dbReference type="ChEBI" id="CHEBI:59789"/>
    </ligand>
</feature>
<organism evidence="7 8">
    <name type="scientific">Sulfurimonas diazotrophicus</name>
    <dbReference type="NCBI Taxonomy" id="3131939"/>
    <lineage>
        <taxon>Bacteria</taxon>
        <taxon>Pseudomonadati</taxon>
        <taxon>Campylobacterota</taxon>
        <taxon>Epsilonproteobacteria</taxon>
        <taxon>Campylobacterales</taxon>
        <taxon>Sulfurimonadaceae</taxon>
        <taxon>Sulfurimonas</taxon>
    </lineage>
</organism>
<dbReference type="GO" id="GO:0032259">
    <property type="term" value="P:methylation"/>
    <property type="evidence" value="ECO:0007669"/>
    <property type="project" value="UniProtKB-KW"/>
</dbReference>
<evidence type="ECO:0000313" key="7">
    <source>
        <dbReference type="EMBL" id="XAU14591.1"/>
    </source>
</evidence>
<keyword evidence="5 6" id="KW-0949">S-adenosyl-L-methionine</keyword>
<dbReference type="RefSeq" id="WP_345969698.1">
    <property type="nucleotide sequence ID" value="NZ_CP147920.1"/>
</dbReference>
<dbReference type="PIRSF" id="PIRSF000401">
    <property type="entry name" value="RPL11_MTase"/>
    <property type="match status" value="1"/>
</dbReference>
<evidence type="ECO:0000256" key="5">
    <source>
        <dbReference type="ARBA" id="ARBA00022691"/>
    </source>
</evidence>
<keyword evidence="8" id="KW-1185">Reference proteome</keyword>
<accession>A0ABZ3H7S0</accession>
<keyword evidence="4 6" id="KW-0808">Transferase</keyword>
<evidence type="ECO:0000313" key="8">
    <source>
        <dbReference type="Proteomes" id="UP001447842"/>
    </source>
</evidence>
<keyword evidence="3 6" id="KW-0489">Methyltransferase</keyword>
<evidence type="ECO:0000256" key="3">
    <source>
        <dbReference type="ARBA" id="ARBA00022603"/>
    </source>
</evidence>
<dbReference type="NCBIfam" id="NF001786">
    <property type="entry name" value="PRK00517.2-4"/>
    <property type="match status" value="1"/>
</dbReference>
<dbReference type="HAMAP" id="MF_00735">
    <property type="entry name" value="Methyltr_PrmA"/>
    <property type="match status" value="1"/>
</dbReference>
<gene>
    <name evidence="6" type="primary">prmA</name>
    <name evidence="7" type="ORF">WCY31_10090</name>
</gene>
<dbReference type="PANTHER" id="PTHR43648">
    <property type="entry name" value="ELECTRON TRANSFER FLAVOPROTEIN BETA SUBUNIT LYSINE METHYLTRANSFERASE"/>
    <property type="match status" value="1"/>
</dbReference>
<reference evidence="7 8" key="1">
    <citation type="submission" date="2024-03" db="EMBL/GenBank/DDBJ databases">
        <title>Sulfurimonas sp. HSL3-1.</title>
        <authorList>
            <person name="Wang S."/>
        </authorList>
    </citation>
    <scope>NUCLEOTIDE SEQUENCE [LARGE SCALE GENOMIC DNA]</scope>
    <source>
        <strain evidence="7 8">HSL3-1</strain>
    </source>
</reference>
<keyword evidence="2 6" id="KW-0963">Cytoplasm</keyword>
<protein>
    <recommendedName>
        <fullName evidence="6">Ribosomal protein L11 methyltransferase</fullName>
        <shortName evidence="6">L11 Mtase</shortName>
        <ecNumber evidence="6">2.1.1.-</ecNumber>
    </recommendedName>
</protein>
<comment type="similarity">
    <text evidence="1 6">Belongs to the methyltransferase superfamily. PrmA family.</text>
</comment>
<keyword evidence="7" id="KW-0687">Ribonucleoprotein</keyword>
<sequence>MDEIYYELTVNPSSHRELFADFLADTLPVGFEETDTGFIVRSEDDLSTLQWGLEQFAEALQKALGSSIDVEMTLEKKRTEDWVRAYQESVTPVEVAPFYVHPTWSDPHPELVNIVLDPALAFGTGHHPTTASCLEAVGRFVEPGDDVIDVGCGSGILSIAACKLGANVDACDTDPVSVGNTLENCELNDVDLRHIWEGSAAQATATYDVVIANIVADVLVFIADELKKLLRPGGRLILSGILDKYEAKIVEAYADMDVAERIAKEEWVTLVVTPKG</sequence>
<comment type="subcellular location">
    <subcellularLocation>
        <location evidence="6">Cytoplasm</location>
    </subcellularLocation>
</comment>
<dbReference type="EC" id="2.1.1.-" evidence="6"/>
<dbReference type="NCBIfam" id="TIGR00406">
    <property type="entry name" value="prmA"/>
    <property type="match status" value="1"/>
</dbReference>
<dbReference type="Pfam" id="PF06325">
    <property type="entry name" value="PrmA"/>
    <property type="match status" value="1"/>
</dbReference>
<dbReference type="PANTHER" id="PTHR43648:SF1">
    <property type="entry name" value="ELECTRON TRANSFER FLAVOPROTEIN BETA SUBUNIT LYSINE METHYLTRANSFERASE"/>
    <property type="match status" value="1"/>
</dbReference>
<keyword evidence="7" id="KW-0689">Ribosomal protein</keyword>
<name>A0ABZ3H7S0_9BACT</name>
<dbReference type="GO" id="GO:0008168">
    <property type="term" value="F:methyltransferase activity"/>
    <property type="evidence" value="ECO:0007669"/>
    <property type="project" value="UniProtKB-KW"/>
</dbReference>
<dbReference type="InterPro" id="IPR050078">
    <property type="entry name" value="Ribosomal_L11_MeTrfase_PrmA"/>
</dbReference>
<dbReference type="SUPFAM" id="SSF53335">
    <property type="entry name" value="S-adenosyl-L-methionine-dependent methyltransferases"/>
    <property type="match status" value="1"/>
</dbReference>
<proteinExistence type="inferred from homology"/>
<dbReference type="Proteomes" id="UP001447842">
    <property type="component" value="Chromosome"/>
</dbReference>